<organism evidence="1 2">
    <name type="scientific">Labrys miyagiensis</name>
    <dbReference type="NCBI Taxonomy" id="346912"/>
    <lineage>
        <taxon>Bacteria</taxon>
        <taxon>Pseudomonadati</taxon>
        <taxon>Pseudomonadota</taxon>
        <taxon>Alphaproteobacteria</taxon>
        <taxon>Hyphomicrobiales</taxon>
        <taxon>Xanthobacteraceae</taxon>
        <taxon>Labrys</taxon>
    </lineage>
</organism>
<accession>A0ABQ6CF46</accession>
<evidence type="ECO:0000313" key="1">
    <source>
        <dbReference type="EMBL" id="GLS18540.1"/>
    </source>
</evidence>
<name>A0ABQ6CF46_9HYPH</name>
<protein>
    <submittedName>
        <fullName evidence="1">Uncharacterized protein</fullName>
    </submittedName>
</protein>
<sequence length="64" mass="7356">MTCLISPSPINPEELSFRIQRIEPDNRILQTLEAMMTISSAIAAYEVLVELWPKDLRITLQAQR</sequence>
<dbReference type="Proteomes" id="UP001156882">
    <property type="component" value="Unassembled WGS sequence"/>
</dbReference>
<evidence type="ECO:0000313" key="2">
    <source>
        <dbReference type="Proteomes" id="UP001156882"/>
    </source>
</evidence>
<gene>
    <name evidence="1" type="ORF">GCM10007874_15570</name>
</gene>
<comment type="caution">
    <text evidence="1">The sequence shown here is derived from an EMBL/GenBank/DDBJ whole genome shotgun (WGS) entry which is preliminary data.</text>
</comment>
<reference evidence="2" key="1">
    <citation type="journal article" date="2019" name="Int. J. Syst. Evol. Microbiol.">
        <title>The Global Catalogue of Microorganisms (GCM) 10K type strain sequencing project: providing services to taxonomists for standard genome sequencing and annotation.</title>
        <authorList>
            <consortium name="The Broad Institute Genomics Platform"/>
            <consortium name="The Broad Institute Genome Sequencing Center for Infectious Disease"/>
            <person name="Wu L."/>
            <person name="Ma J."/>
        </authorList>
    </citation>
    <scope>NUCLEOTIDE SEQUENCE [LARGE SCALE GENOMIC DNA]</scope>
    <source>
        <strain evidence="2">NBRC 101365</strain>
    </source>
</reference>
<dbReference type="EMBL" id="BSPC01000014">
    <property type="protein sequence ID" value="GLS18540.1"/>
    <property type="molecule type" value="Genomic_DNA"/>
</dbReference>
<keyword evidence="2" id="KW-1185">Reference proteome</keyword>
<proteinExistence type="predicted"/>